<comment type="subunit">
    <text evidence="4 10">Homotrimer.</text>
</comment>
<dbReference type="GO" id="GO:0051252">
    <property type="term" value="P:regulation of RNA metabolic process"/>
    <property type="evidence" value="ECO:0007669"/>
    <property type="project" value="InterPro"/>
</dbReference>
<dbReference type="RefSeq" id="WP_005438741.1">
    <property type="nucleotide sequence ID" value="NZ_CM001466.1"/>
</dbReference>
<dbReference type="InterPro" id="IPR036704">
    <property type="entry name" value="RraA/RraA-like_sf"/>
</dbReference>
<feature type="binding site" evidence="9">
    <location>
        <position position="118"/>
    </location>
    <ligand>
        <name>Mg(2+)</name>
        <dbReference type="ChEBI" id="CHEBI:18420"/>
    </ligand>
</feature>
<dbReference type="EMBL" id="CM001466">
    <property type="protein sequence ID" value="EHY87675.1"/>
    <property type="molecule type" value="Genomic_DNA"/>
</dbReference>
<evidence type="ECO:0000256" key="2">
    <source>
        <dbReference type="ARBA" id="ARBA00001968"/>
    </source>
</evidence>
<keyword evidence="13" id="KW-1185">Reference proteome</keyword>
<keyword evidence="6 10" id="KW-0456">Lyase</keyword>
<dbReference type="GO" id="GO:0046872">
    <property type="term" value="F:metal ion binding"/>
    <property type="evidence" value="ECO:0007669"/>
    <property type="project" value="UniProtKB-KW"/>
</dbReference>
<comment type="catalytic activity">
    <reaction evidence="8 10">
        <text>oxaloacetate + H(+) = pyruvate + CO2</text>
        <dbReference type="Rhea" id="RHEA:15641"/>
        <dbReference type="ChEBI" id="CHEBI:15361"/>
        <dbReference type="ChEBI" id="CHEBI:15378"/>
        <dbReference type="ChEBI" id="CHEBI:16452"/>
        <dbReference type="ChEBI" id="CHEBI:16526"/>
        <dbReference type="EC" id="4.1.1.112"/>
    </reaction>
</comment>
<evidence type="ECO:0000256" key="10">
    <source>
        <dbReference type="RuleBase" id="RU004338"/>
    </source>
</evidence>
<evidence type="ECO:0000256" key="8">
    <source>
        <dbReference type="ARBA" id="ARBA00047973"/>
    </source>
</evidence>
<dbReference type="HOGENOM" id="CLU_072626_4_0_11"/>
<dbReference type="InterPro" id="IPR005493">
    <property type="entry name" value="RraA/RraA-like"/>
</dbReference>
<evidence type="ECO:0000313" key="13">
    <source>
        <dbReference type="Proteomes" id="UP000004705"/>
    </source>
</evidence>
<feature type="binding site" evidence="9">
    <location>
        <begin position="95"/>
        <end position="98"/>
    </location>
    <ligand>
        <name>substrate</name>
    </ligand>
</feature>
<accession>H8GBF3</accession>
<proteinExistence type="inferred from homology"/>
<comment type="similarity">
    <text evidence="3 10">Belongs to the class II aldolase/RraA-like family.</text>
</comment>
<dbReference type="EC" id="4.1.3.17" evidence="10"/>
<organism evidence="12 13">
    <name type="scientific">Saccharomonospora azurea NA-128</name>
    <dbReference type="NCBI Taxonomy" id="882081"/>
    <lineage>
        <taxon>Bacteria</taxon>
        <taxon>Bacillati</taxon>
        <taxon>Actinomycetota</taxon>
        <taxon>Actinomycetes</taxon>
        <taxon>Pseudonocardiales</taxon>
        <taxon>Pseudonocardiaceae</taxon>
        <taxon>Saccharomonospora</taxon>
    </lineage>
</organism>
<evidence type="ECO:0000313" key="12">
    <source>
        <dbReference type="EMBL" id="EHY87675.1"/>
    </source>
</evidence>
<dbReference type="Proteomes" id="UP000004705">
    <property type="component" value="Chromosome"/>
</dbReference>
<comment type="catalytic activity">
    <reaction evidence="1 10">
        <text>4-hydroxy-4-methyl-2-oxoglutarate = 2 pyruvate</text>
        <dbReference type="Rhea" id="RHEA:22748"/>
        <dbReference type="ChEBI" id="CHEBI:15361"/>
        <dbReference type="ChEBI" id="CHEBI:58276"/>
        <dbReference type="EC" id="4.1.3.17"/>
    </reaction>
</comment>
<comment type="function">
    <text evidence="7 10">Catalyzes the aldol cleavage of 4-hydroxy-4-methyl-2-oxoglutarate (HMG) into 2 molecules of pyruvate. Also contains a secondary oxaloacetate (OAA) decarboxylase activity due to the common pyruvate enolate transition state formed following C-C bond cleavage in the retro-aldol and decarboxylation reactions.</text>
</comment>
<feature type="region of interest" description="Disordered" evidence="11">
    <location>
        <begin position="1"/>
        <end position="25"/>
    </location>
</feature>
<dbReference type="AlphaFoldDB" id="H8GBF3"/>
<dbReference type="GO" id="GO:0008948">
    <property type="term" value="F:oxaloacetate decarboxylase activity"/>
    <property type="evidence" value="ECO:0007669"/>
    <property type="project" value="UniProtKB-EC"/>
</dbReference>
<dbReference type="SUPFAM" id="SSF89562">
    <property type="entry name" value="RraA-like"/>
    <property type="match status" value="1"/>
</dbReference>
<evidence type="ECO:0000256" key="11">
    <source>
        <dbReference type="SAM" id="MobiDB-lite"/>
    </source>
</evidence>
<sequence length="177" mass="18388">MSRLPTTTTKGSTVTQRTPRTSQPTADLVDEYGDRLRVCDTQFRQFGGHRAFSGAVRTVSCHEDNGLLRELLRTPGDGAVLVVNGGGSLHTALTGDLIAASAVENGWAGLVINGAVRDSAALAELPLGIKALGTNPRKSSKDGRGAVDVPVGFGGVTFTPGDVLHADDDGVVLLPRD</sequence>
<evidence type="ECO:0000256" key="7">
    <source>
        <dbReference type="ARBA" id="ARBA00025046"/>
    </source>
</evidence>
<evidence type="ECO:0000256" key="3">
    <source>
        <dbReference type="ARBA" id="ARBA00008621"/>
    </source>
</evidence>
<dbReference type="PANTHER" id="PTHR33254">
    <property type="entry name" value="4-HYDROXY-4-METHYL-2-OXOGLUTARATE ALDOLASE 3-RELATED"/>
    <property type="match status" value="1"/>
</dbReference>
<keyword evidence="9" id="KW-0460">Magnesium</keyword>
<dbReference type="CDD" id="cd16841">
    <property type="entry name" value="RraA_family"/>
    <property type="match status" value="1"/>
</dbReference>
<comment type="cofactor">
    <cofactor evidence="2 10">
        <name>a divalent metal cation</name>
        <dbReference type="ChEBI" id="CHEBI:60240"/>
    </cofactor>
</comment>
<protein>
    <recommendedName>
        <fullName evidence="10">4-hydroxy-4-methyl-2-oxoglutarate aldolase</fullName>
        <shortName evidence="10">HMG aldolase</shortName>
        <ecNumber evidence="10">4.1.1.112</ecNumber>
        <ecNumber evidence="10">4.1.3.17</ecNumber>
    </recommendedName>
    <alternativeName>
        <fullName evidence="10">Oxaloacetate decarboxylase</fullName>
    </alternativeName>
</protein>
<gene>
    <name evidence="12" type="ORF">SacazDRAFT_00727</name>
</gene>
<dbReference type="NCBIfam" id="NF006875">
    <property type="entry name" value="PRK09372.1"/>
    <property type="match status" value="1"/>
</dbReference>
<evidence type="ECO:0000256" key="9">
    <source>
        <dbReference type="PIRSR" id="PIRSR605493-1"/>
    </source>
</evidence>
<evidence type="ECO:0000256" key="6">
    <source>
        <dbReference type="ARBA" id="ARBA00023239"/>
    </source>
</evidence>
<feature type="binding site" evidence="9">
    <location>
        <position position="117"/>
    </location>
    <ligand>
        <name>substrate</name>
    </ligand>
</feature>
<dbReference type="GO" id="GO:0008428">
    <property type="term" value="F:ribonuclease inhibitor activity"/>
    <property type="evidence" value="ECO:0007669"/>
    <property type="project" value="InterPro"/>
</dbReference>
<evidence type="ECO:0000256" key="4">
    <source>
        <dbReference type="ARBA" id="ARBA00011233"/>
    </source>
</evidence>
<dbReference type="Gene3D" id="3.50.30.40">
    <property type="entry name" value="Ribonuclease E inhibitor RraA/RraA-like"/>
    <property type="match status" value="1"/>
</dbReference>
<comment type="cofactor">
    <cofactor evidence="9">
        <name>Mg(2+)</name>
        <dbReference type="ChEBI" id="CHEBI:18420"/>
    </cofactor>
</comment>
<reference evidence="12 13" key="1">
    <citation type="journal article" date="2012" name="Stand. Genomic Sci.">
        <title>Genome sequence of the soil bacterium Saccharomonospora azurea type strain (NA-128(T)).</title>
        <authorList>
            <person name="Klenk H.P."/>
            <person name="Held B."/>
            <person name="Lucas S."/>
            <person name="Lapidus A."/>
            <person name="Copeland A."/>
            <person name="Hammon N."/>
            <person name="Pitluck S."/>
            <person name="Goodwin L.A."/>
            <person name="Han C."/>
            <person name="Tapia R."/>
            <person name="Brambilla E.M."/>
            <person name="Potter G."/>
            <person name="Land M."/>
            <person name="Ivanova N."/>
            <person name="Rohde M."/>
            <person name="Goker M."/>
            <person name="Detter J.C."/>
            <person name="Kyrpides N.C."/>
            <person name="Woyke T."/>
        </authorList>
    </citation>
    <scope>NUCLEOTIDE SEQUENCE [LARGE SCALE GENOMIC DNA]</scope>
    <source>
        <strain evidence="12 13">NA-128</strain>
    </source>
</reference>
<dbReference type="GO" id="GO:0047443">
    <property type="term" value="F:4-hydroxy-4-methyl-2-oxoglutarate aldolase activity"/>
    <property type="evidence" value="ECO:0007669"/>
    <property type="project" value="UniProtKB-EC"/>
</dbReference>
<dbReference type="Pfam" id="PF03737">
    <property type="entry name" value="RraA-like"/>
    <property type="match status" value="1"/>
</dbReference>
<dbReference type="EC" id="4.1.1.112" evidence="10"/>
<dbReference type="NCBIfam" id="TIGR01935">
    <property type="entry name" value="NOT-MenG"/>
    <property type="match status" value="1"/>
</dbReference>
<name>H8GBF3_9PSEU</name>
<evidence type="ECO:0000256" key="5">
    <source>
        <dbReference type="ARBA" id="ARBA00022723"/>
    </source>
</evidence>
<keyword evidence="5 9" id="KW-0479">Metal-binding</keyword>
<dbReference type="PANTHER" id="PTHR33254:SF4">
    <property type="entry name" value="4-HYDROXY-4-METHYL-2-OXOGLUTARATE ALDOLASE 3-RELATED"/>
    <property type="match status" value="1"/>
</dbReference>
<dbReference type="InterPro" id="IPR010203">
    <property type="entry name" value="RraA"/>
</dbReference>
<evidence type="ECO:0000256" key="1">
    <source>
        <dbReference type="ARBA" id="ARBA00001342"/>
    </source>
</evidence>